<dbReference type="GO" id="GO:0005886">
    <property type="term" value="C:plasma membrane"/>
    <property type="evidence" value="ECO:0007669"/>
    <property type="project" value="UniProtKB-SubCell"/>
</dbReference>
<evidence type="ECO:0000256" key="9">
    <source>
        <dbReference type="ARBA" id="ARBA00023136"/>
    </source>
</evidence>
<dbReference type="EMBL" id="DVMZ01000052">
    <property type="protein sequence ID" value="HIU58815.1"/>
    <property type="molecule type" value="Genomic_DNA"/>
</dbReference>
<evidence type="ECO:0000256" key="5">
    <source>
        <dbReference type="ARBA" id="ARBA00022692"/>
    </source>
</evidence>
<protein>
    <submittedName>
        <fullName evidence="12">Preprotein translocase subunit YajC</fullName>
    </submittedName>
</protein>
<reference evidence="12" key="2">
    <citation type="journal article" date="2021" name="PeerJ">
        <title>Extensive microbial diversity within the chicken gut microbiome revealed by metagenomics and culture.</title>
        <authorList>
            <person name="Gilroy R."/>
            <person name="Ravi A."/>
            <person name="Getino M."/>
            <person name="Pursley I."/>
            <person name="Horton D.L."/>
            <person name="Alikhan N.F."/>
            <person name="Baker D."/>
            <person name="Gharbi K."/>
            <person name="Hall N."/>
            <person name="Watson M."/>
            <person name="Adriaenssens E.M."/>
            <person name="Foster-Nyarko E."/>
            <person name="Jarju S."/>
            <person name="Secka A."/>
            <person name="Antonio M."/>
            <person name="Oren A."/>
            <person name="Chaudhuri R.R."/>
            <person name="La Ragione R."/>
            <person name="Hildebrand F."/>
            <person name="Pallen M.J."/>
        </authorList>
    </citation>
    <scope>NUCLEOTIDE SEQUENCE</scope>
    <source>
        <strain evidence="12">11687</strain>
    </source>
</reference>
<keyword evidence="3" id="KW-0813">Transport</keyword>
<keyword evidence="5 11" id="KW-0812">Transmembrane</keyword>
<feature type="compositionally biased region" description="Basic and acidic residues" evidence="10">
    <location>
        <begin position="118"/>
        <end position="137"/>
    </location>
</feature>
<dbReference type="PANTHER" id="PTHR33909">
    <property type="entry name" value="SEC TRANSLOCON ACCESSORY COMPLEX SUBUNIT YAJC"/>
    <property type="match status" value="1"/>
</dbReference>
<evidence type="ECO:0000256" key="1">
    <source>
        <dbReference type="ARBA" id="ARBA00004162"/>
    </source>
</evidence>
<dbReference type="Pfam" id="PF02699">
    <property type="entry name" value="YajC"/>
    <property type="match status" value="1"/>
</dbReference>
<comment type="caution">
    <text evidence="12">The sequence shown here is derived from an EMBL/GenBank/DDBJ whole genome shotgun (WGS) entry which is preliminary data.</text>
</comment>
<keyword evidence="4" id="KW-1003">Cell membrane</keyword>
<evidence type="ECO:0000256" key="3">
    <source>
        <dbReference type="ARBA" id="ARBA00022448"/>
    </source>
</evidence>
<evidence type="ECO:0000256" key="10">
    <source>
        <dbReference type="SAM" id="MobiDB-lite"/>
    </source>
</evidence>
<evidence type="ECO:0000256" key="11">
    <source>
        <dbReference type="SAM" id="Phobius"/>
    </source>
</evidence>
<reference evidence="12" key="1">
    <citation type="submission" date="2020-10" db="EMBL/GenBank/DDBJ databases">
        <authorList>
            <person name="Gilroy R."/>
        </authorList>
    </citation>
    <scope>NUCLEOTIDE SEQUENCE</scope>
    <source>
        <strain evidence="12">11687</strain>
    </source>
</reference>
<evidence type="ECO:0000256" key="2">
    <source>
        <dbReference type="ARBA" id="ARBA00006742"/>
    </source>
</evidence>
<comment type="subcellular location">
    <subcellularLocation>
        <location evidence="1">Cell membrane</location>
        <topology evidence="1">Single-pass membrane protein</topology>
    </subcellularLocation>
</comment>
<comment type="similarity">
    <text evidence="2">Belongs to the YajC family.</text>
</comment>
<evidence type="ECO:0000256" key="7">
    <source>
        <dbReference type="ARBA" id="ARBA00022989"/>
    </source>
</evidence>
<accession>A0A9D1MEQ0</accession>
<proteinExistence type="inferred from homology"/>
<keyword evidence="6" id="KW-0653">Protein transport</keyword>
<dbReference type="NCBIfam" id="TIGR00739">
    <property type="entry name" value="yajC"/>
    <property type="match status" value="1"/>
</dbReference>
<dbReference type="InterPro" id="IPR003849">
    <property type="entry name" value="Preprotein_translocase_YajC"/>
</dbReference>
<dbReference type="GO" id="GO:0015031">
    <property type="term" value="P:protein transport"/>
    <property type="evidence" value="ECO:0007669"/>
    <property type="project" value="UniProtKB-KW"/>
</dbReference>
<dbReference type="Proteomes" id="UP000824081">
    <property type="component" value="Unassembled WGS sequence"/>
</dbReference>
<dbReference type="PANTHER" id="PTHR33909:SF1">
    <property type="entry name" value="SEC TRANSLOCON ACCESSORY COMPLEX SUBUNIT YAJC"/>
    <property type="match status" value="1"/>
</dbReference>
<dbReference type="AlphaFoldDB" id="A0A9D1MEQ0"/>
<organism evidence="12 13">
    <name type="scientific">Candidatus Scatosoma pullistercoris</name>
    <dbReference type="NCBI Taxonomy" id="2840934"/>
    <lineage>
        <taxon>Bacteria</taxon>
        <taxon>Bacillati</taxon>
        <taxon>Bacillota</taxon>
        <taxon>Clostridia</taxon>
        <taxon>Candidatus Scatosoma</taxon>
    </lineage>
</organism>
<evidence type="ECO:0000313" key="13">
    <source>
        <dbReference type="Proteomes" id="UP000824081"/>
    </source>
</evidence>
<gene>
    <name evidence="12" type="primary">yajC</name>
    <name evidence="12" type="ORF">IAC57_01810</name>
</gene>
<evidence type="ECO:0000256" key="6">
    <source>
        <dbReference type="ARBA" id="ARBA00022927"/>
    </source>
</evidence>
<feature type="compositionally biased region" description="Basic and acidic residues" evidence="10">
    <location>
        <begin position="152"/>
        <end position="162"/>
    </location>
</feature>
<keyword evidence="7 11" id="KW-1133">Transmembrane helix</keyword>
<evidence type="ECO:0000256" key="4">
    <source>
        <dbReference type="ARBA" id="ARBA00022475"/>
    </source>
</evidence>
<feature type="transmembrane region" description="Helical" evidence="11">
    <location>
        <begin position="27"/>
        <end position="46"/>
    </location>
</feature>
<keyword evidence="9 11" id="KW-0472">Membrane</keyword>
<evidence type="ECO:0000256" key="8">
    <source>
        <dbReference type="ARBA" id="ARBA00023010"/>
    </source>
</evidence>
<keyword evidence="8" id="KW-0811">Translocation</keyword>
<dbReference type="SMART" id="SM01323">
    <property type="entry name" value="YajC"/>
    <property type="match status" value="1"/>
</dbReference>
<sequence length="162" mass="17300">MLFSLLASASDAATGSSSSAAGSGSSWMSWVLIIGLAAILIVFFVLSNRTNKKRQKETQEMLDAVQPGNKVKTIGGICGIVVDVNPEENTFVLETGTEATGKSYLKFDKQAIYQTDATSKKTEKAHLPEESDKKEAPAEVPAESETTAQTPVEEKDGNEKAD</sequence>
<feature type="region of interest" description="Disordered" evidence="10">
    <location>
        <begin position="118"/>
        <end position="162"/>
    </location>
</feature>
<name>A0A9D1MEQ0_9FIRM</name>
<evidence type="ECO:0000313" key="12">
    <source>
        <dbReference type="EMBL" id="HIU58815.1"/>
    </source>
</evidence>